<evidence type="ECO:0000256" key="2">
    <source>
        <dbReference type="ARBA" id="ARBA00023136"/>
    </source>
</evidence>
<name>A0A2P7V8E1_9BACL</name>
<dbReference type="AlphaFoldDB" id="A0A2P7V8E1"/>
<feature type="transmembrane region" description="Helical" evidence="3">
    <location>
        <begin position="285"/>
        <end position="307"/>
    </location>
</feature>
<evidence type="ECO:0000313" key="4">
    <source>
        <dbReference type="EMBL" id="PSJ95472.1"/>
    </source>
</evidence>
<feature type="transmembrane region" description="Helical" evidence="3">
    <location>
        <begin position="377"/>
        <end position="398"/>
    </location>
</feature>
<protein>
    <submittedName>
        <fullName evidence="4">Spore germination protein</fullName>
    </submittedName>
</protein>
<dbReference type="PANTHER" id="PTHR22550:SF5">
    <property type="entry name" value="LEUCINE ZIPPER PROTEIN 4"/>
    <property type="match status" value="1"/>
</dbReference>
<dbReference type="GO" id="GO:0016020">
    <property type="term" value="C:membrane"/>
    <property type="evidence" value="ECO:0007669"/>
    <property type="project" value="InterPro"/>
</dbReference>
<dbReference type="PANTHER" id="PTHR22550">
    <property type="entry name" value="SPORE GERMINATION PROTEIN"/>
    <property type="match status" value="1"/>
</dbReference>
<proteinExistence type="inferred from homology"/>
<feature type="transmembrane region" description="Helical" evidence="3">
    <location>
        <begin position="246"/>
        <end position="264"/>
    </location>
</feature>
<reference evidence="4 5" key="1">
    <citation type="submission" date="2018-03" db="EMBL/GenBank/DDBJ databases">
        <title>Brevisbacillus phylogenomics.</title>
        <authorList>
            <person name="Dunlap C."/>
        </authorList>
    </citation>
    <scope>NUCLEOTIDE SEQUENCE [LARGE SCALE GENOMIC DNA]</scope>
    <source>
        <strain evidence="4 5">NRRL NRS-1210</strain>
    </source>
</reference>
<dbReference type="Pfam" id="PF03323">
    <property type="entry name" value="GerA"/>
    <property type="match status" value="1"/>
</dbReference>
<accession>A0A2P7V8E1</accession>
<keyword evidence="3" id="KW-0812">Transmembrane</keyword>
<keyword evidence="3" id="KW-1133">Transmembrane helix</keyword>
<sequence length="457" mass="51152">MRMEAYIQDVMDKGANLMQDFNLKNYIQGLAHAGDLVTRKLNLNEETAHLVYLSTMCDSAKIHRTIVHSFIESHNLSAFKAVLKTMPGYVHIQDNDRLADKLIQGYALLFLPHETCAIEVKNPPTSKPQEATIEYVLQGPQIAFSEDIATNIQMIRTRYPLQDLQVAYMKIGTVSQTQLAMIYDKSKVDDDVLLRLENKLMQIDAEVVQASNQVQMLITKRFNLLPTAMVSERPDRVVFNLSKGKVVLILNGTPFAIIVPAVFYDFMASMDDIYDIPWFARPLMILRYIGAFLTTSLPALYVATVSYNPEIFRAQLAIEIAGSRAAVPYPSFYEVFFMLFLIEALTEASIRLPKYIGSMATTVGGLILGQAAQMAGLVSSIMIIVASVVAISNFMIPINTMNFALRVIKFPLVVMAIFFGLTGVLTGLFCFLIYAVSLRSFGRPYLKLFIGEAKKSR</sequence>
<organism evidence="4 5">
    <name type="scientific">Brevibacillus fortis</name>
    <dbReference type="NCBI Taxonomy" id="2126352"/>
    <lineage>
        <taxon>Bacteria</taxon>
        <taxon>Bacillati</taxon>
        <taxon>Bacillota</taxon>
        <taxon>Bacilli</taxon>
        <taxon>Bacillales</taxon>
        <taxon>Paenibacillaceae</taxon>
        <taxon>Brevibacillus</taxon>
    </lineage>
</organism>
<evidence type="ECO:0000256" key="3">
    <source>
        <dbReference type="SAM" id="Phobius"/>
    </source>
</evidence>
<keyword evidence="2 3" id="KW-0472">Membrane</keyword>
<dbReference type="InterPro" id="IPR050768">
    <property type="entry name" value="UPF0353/GerABKA_families"/>
</dbReference>
<dbReference type="Proteomes" id="UP000240419">
    <property type="component" value="Unassembled WGS sequence"/>
</dbReference>
<dbReference type="GO" id="GO:0009847">
    <property type="term" value="P:spore germination"/>
    <property type="evidence" value="ECO:0007669"/>
    <property type="project" value="InterPro"/>
</dbReference>
<gene>
    <name evidence="4" type="ORF">C7R93_12090</name>
</gene>
<dbReference type="EMBL" id="PXZM01000018">
    <property type="protein sequence ID" value="PSJ95472.1"/>
    <property type="molecule type" value="Genomic_DNA"/>
</dbReference>
<dbReference type="PIRSF" id="PIRSF005690">
    <property type="entry name" value="GerBA"/>
    <property type="match status" value="1"/>
</dbReference>
<comment type="similarity">
    <text evidence="1">Belongs to the GerABKA family.</text>
</comment>
<dbReference type="InterPro" id="IPR004995">
    <property type="entry name" value="Spore_Ger"/>
</dbReference>
<evidence type="ECO:0000313" key="5">
    <source>
        <dbReference type="Proteomes" id="UP000240419"/>
    </source>
</evidence>
<keyword evidence="5" id="KW-1185">Reference proteome</keyword>
<evidence type="ECO:0000256" key="1">
    <source>
        <dbReference type="ARBA" id="ARBA00005278"/>
    </source>
</evidence>
<comment type="caution">
    <text evidence="4">The sequence shown here is derived from an EMBL/GenBank/DDBJ whole genome shotgun (WGS) entry which is preliminary data.</text>
</comment>
<feature type="transmembrane region" description="Helical" evidence="3">
    <location>
        <begin position="410"/>
        <end position="436"/>
    </location>
</feature>